<dbReference type="InterPro" id="IPR007110">
    <property type="entry name" value="Ig-like_dom"/>
</dbReference>
<organism evidence="2 3">
    <name type="scientific">Mya arenaria</name>
    <name type="common">Soft-shell clam</name>
    <dbReference type="NCBI Taxonomy" id="6604"/>
    <lineage>
        <taxon>Eukaryota</taxon>
        <taxon>Metazoa</taxon>
        <taxon>Spiralia</taxon>
        <taxon>Lophotrochozoa</taxon>
        <taxon>Mollusca</taxon>
        <taxon>Bivalvia</taxon>
        <taxon>Autobranchia</taxon>
        <taxon>Heteroconchia</taxon>
        <taxon>Euheterodonta</taxon>
        <taxon>Imparidentia</taxon>
        <taxon>Neoheterodontei</taxon>
        <taxon>Myida</taxon>
        <taxon>Myoidea</taxon>
        <taxon>Myidae</taxon>
        <taxon>Mya</taxon>
    </lineage>
</organism>
<feature type="domain" description="Ig-like" evidence="1">
    <location>
        <begin position="1"/>
        <end position="103"/>
    </location>
</feature>
<dbReference type="Gene3D" id="2.60.40.10">
    <property type="entry name" value="Immunoglobulins"/>
    <property type="match status" value="2"/>
</dbReference>
<accession>A0ABY7F8A0</accession>
<name>A0ABY7F8A0_MYAAR</name>
<sequence length="225" mass="25487">MDVILRKSQNVVNEFQPLTLICDLMVLHPFSMINWISNGNTELSKGRYCSPEIDSTKDYNMSCRTHRQYNLTINNVTRKNHGDIWYCREDHFLESQSNDVEIQVKGTPDDASDDAIVTETKNETITQTDNTVTTKSYMALKGNTALIGTSLYCKASNDILPSFVEVTHPRTQFVTAYEDKIVYFECVTSSGYPASSITWYKLTNESEVITSADASITSEMKDRTI</sequence>
<dbReference type="Proteomes" id="UP001164746">
    <property type="component" value="Chromosome 10"/>
</dbReference>
<dbReference type="InterPro" id="IPR013783">
    <property type="entry name" value="Ig-like_fold"/>
</dbReference>
<proteinExistence type="predicted"/>
<evidence type="ECO:0000313" key="3">
    <source>
        <dbReference type="Proteomes" id="UP001164746"/>
    </source>
</evidence>
<evidence type="ECO:0000259" key="1">
    <source>
        <dbReference type="PROSITE" id="PS50835"/>
    </source>
</evidence>
<dbReference type="EMBL" id="CP111021">
    <property type="protein sequence ID" value="WAR17852.1"/>
    <property type="molecule type" value="Genomic_DNA"/>
</dbReference>
<dbReference type="PROSITE" id="PS50835">
    <property type="entry name" value="IG_LIKE"/>
    <property type="match status" value="2"/>
</dbReference>
<evidence type="ECO:0000313" key="2">
    <source>
        <dbReference type="EMBL" id="WAR17852.1"/>
    </source>
</evidence>
<feature type="domain" description="Ig-like" evidence="1">
    <location>
        <begin position="161"/>
        <end position="225"/>
    </location>
</feature>
<gene>
    <name evidence="2" type="ORF">MAR_032446</name>
</gene>
<reference evidence="2" key="1">
    <citation type="submission" date="2022-11" db="EMBL/GenBank/DDBJ databases">
        <title>Centuries of genome instability and evolution in soft-shell clam transmissible cancer (bioRxiv).</title>
        <authorList>
            <person name="Hart S.F.M."/>
            <person name="Yonemitsu M.A."/>
            <person name="Giersch R.M."/>
            <person name="Beal B.F."/>
            <person name="Arriagada G."/>
            <person name="Davis B.W."/>
            <person name="Ostrander E.A."/>
            <person name="Goff S.P."/>
            <person name="Metzger M.J."/>
        </authorList>
    </citation>
    <scope>NUCLEOTIDE SEQUENCE</scope>
    <source>
        <strain evidence="2">MELC-2E11</strain>
        <tissue evidence="2">Siphon/mantle</tissue>
    </source>
</reference>
<dbReference type="InterPro" id="IPR036179">
    <property type="entry name" value="Ig-like_dom_sf"/>
</dbReference>
<keyword evidence="3" id="KW-1185">Reference proteome</keyword>
<feature type="non-terminal residue" evidence="2">
    <location>
        <position position="1"/>
    </location>
</feature>
<protein>
    <recommendedName>
        <fullName evidence="1">Ig-like domain-containing protein</fullName>
    </recommendedName>
</protein>
<dbReference type="SUPFAM" id="SSF48726">
    <property type="entry name" value="Immunoglobulin"/>
    <property type="match status" value="2"/>
</dbReference>